<feature type="compositionally biased region" description="Acidic residues" evidence="1">
    <location>
        <begin position="169"/>
        <end position="181"/>
    </location>
</feature>
<sequence length="237" mass="26009">MGFLLKFVDKEKHVETLAEKLCQRIESTKADDDGVVEAGRGALAPTTRRPPKAPRLRVLPLQAPAQRQGRPQAPREARRLQGRPRRRAGLRDVLRHRRARALPLPGDKTADYLDDWETKLLAAHEGRLDLDDLKPAAEPAAPPTAKKAPKKKPAPRSARAKKKKKKADDDDDDDESDDDEAFSDKENAAAAPPPAEKAPAAPRAAGRRARARLRSPAPLVSRALGFAQEDPAYAPPR</sequence>
<feature type="compositionally biased region" description="Basic residues" evidence="1">
    <location>
        <begin position="80"/>
        <end position="100"/>
    </location>
</feature>
<feature type="region of interest" description="Disordered" evidence="1">
    <location>
        <begin position="28"/>
        <end position="111"/>
    </location>
</feature>
<protein>
    <submittedName>
        <fullName evidence="2">Uncharacterized protein</fullName>
    </submittedName>
</protein>
<feature type="compositionally biased region" description="Low complexity" evidence="1">
    <location>
        <begin position="56"/>
        <end position="72"/>
    </location>
</feature>
<evidence type="ECO:0000313" key="2">
    <source>
        <dbReference type="EMBL" id="KAK7240979.1"/>
    </source>
</evidence>
<name>A0ABR1FXK8_AURAN</name>
<keyword evidence="3" id="KW-1185">Reference proteome</keyword>
<dbReference type="Proteomes" id="UP001363151">
    <property type="component" value="Unassembled WGS sequence"/>
</dbReference>
<feature type="compositionally biased region" description="Low complexity" evidence="1">
    <location>
        <begin position="136"/>
        <end position="146"/>
    </location>
</feature>
<comment type="caution">
    <text evidence="2">The sequence shown here is derived from an EMBL/GenBank/DDBJ whole genome shotgun (WGS) entry which is preliminary data.</text>
</comment>
<dbReference type="EMBL" id="JBBJCI010000207">
    <property type="protein sequence ID" value="KAK7240979.1"/>
    <property type="molecule type" value="Genomic_DNA"/>
</dbReference>
<proteinExistence type="predicted"/>
<evidence type="ECO:0000256" key="1">
    <source>
        <dbReference type="SAM" id="MobiDB-lite"/>
    </source>
</evidence>
<organism evidence="2 3">
    <name type="scientific">Aureococcus anophagefferens</name>
    <name type="common">Harmful bloom alga</name>
    <dbReference type="NCBI Taxonomy" id="44056"/>
    <lineage>
        <taxon>Eukaryota</taxon>
        <taxon>Sar</taxon>
        <taxon>Stramenopiles</taxon>
        <taxon>Ochrophyta</taxon>
        <taxon>Pelagophyceae</taxon>
        <taxon>Pelagomonadales</taxon>
        <taxon>Pelagomonadaceae</taxon>
        <taxon>Aureococcus</taxon>
    </lineage>
</organism>
<reference evidence="2 3" key="1">
    <citation type="submission" date="2024-03" db="EMBL/GenBank/DDBJ databases">
        <title>Aureococcus anophagefferens CCMP1851 and Kratosvirus quantuckense: Draft genome of a second virus-susceptible host strain in the model system.</title>
        <authorList>
            <person name="Chase E."/>
            <person name="Truchon A.R."/>
            <person name="Schepens W."/>
            <person name="Wilhelm S.W."/>
        </authorList>
    </citation>
    <scope>NUCLEOTIDE SEQUENCE [LARGE SCALE GENOMIC DNA]</scope>
    <source>
        <strain evidence="2 3">CCMP1851</strain>
    </source>
</reference>
<feature type="region of interest" description="Disordered" evidence="1">
    <location>
        <begin position="128"/>
        <end position="219"/>
    </location>
</feature>
<accession>A0ABR1FXK8</accession>
<feature type="compositionally biased region" description="Basic residues" evidence="1">
    <location>
        <begin position="147"/>
        <end position="165"/>
    </location>
</feature>
<gene>
    <name evidence="2" type="ORF">SO694_00054012</name>
</gene>
<evidence type="ECO:0000313" key="3">
    <source>
        <dbReference type="Proteomes" id="UP001363151"/>
    </source>
</evidence>